<dbReference type="Pfam" id="PF00400">
    <property type="entry name" value="WD40"/>
    <property type="match status" value="2"/>
</dbReference>
<dbReference type="PROSITE" id="PS50294">
    <property type="entry name" value="WD_REPEATS_REGION"/>
    <property type="match status" value="1"/>
</dbReference>
<evidence type="ECO:0000256" key="2">
    <source>
        <dbReference type="ARBA" id="ARBA00022737"/>
    </source>
</evidence>
<keyword evidence="5" id="KW-1185">Reference proteome</keyword>
<dbReference type="InterPro" id="IPR015943">
    <property type="entry name" value="WD40/YVTN_repeat-like_dom_sf"/>
</dbReference>
<evidence type="ECO:0000313" key="5">
    <source>
        <dbReference type="Proteomes" id="UP000676194"/>
    </source>
</evidence>
<evidence type="ECO:0000256" key="1">
    <source>
        <dbReference type="ARBA" id="ARBA00022574"/>
    </source>
</evidence>
<feature type="repeat" description="WD" evidence="3">
    <location>
        <begin position="1"/>
        <end position="31"/>
    </location>
</feature>
<proteinExistence type="predicted"/>
<dbReference type="Proteomes" id="UP000676194">
    <property type="component" value="Chromosome"/>
</dbReference>
<reference evidence="4" key="1">
    <citation type="submission" date="2021-05" db="EMBL/GenBank/DDBJ databases">
        <title>Complete genome sequence of the cellulolytic planctomycete Telmatocola sphagniphila SP2T and characterization of the first cellulase from planctomycetes.</title>
        <authorList>
            <person name="Rakitin A.L."/>
            <person name="Beletsky A.V."/>
            <person name="Naumoff D.G."/>
            <person name="Kulichevskaya I.S."/>
            <person name="Mardanov A.V."/>
            <person name="Ravin N.V."/>
            <person name="Dedysh S.N."/>
        </authorList>
    </citation>
    <scope>NUCLEOTIDE SEQUENCE</scope>
    <source>
        <strain evidence="4">SP2T</strain>
    </source>
</reference>
<dbReference type="KEGG" id="tsph:KIH39_08500"/>
<evidence type="ECO:0000313" key="4">
    <source>
        <dbReference type="EMBL" id="QVL33932.1"/>
    </source>
</evidence>
<sequence>MFSPEGRILAVGSEEEYVRLWDLETGQVLFRLVNAVNVKALVFSPDGNTLATACQEPIIRFWDTKTGQEKTSYRDDIGKVSLLAYSPDGTTLASWSDLQIGVQRILLLNVASGTRKAPLSPPPTANFFHSIGFSRDGQTLAVTHGKPNGVDLWNLKTRREQFVAVGPTDAKIDDGSVGEVFFCSDGRRLAFYHEETAIRLWDLDKQKEQSSFPVANKAKFPTATLRADGKLAAIGDGRGIISLWNTETGEKVTEIQASRHHVPFAYFSPDGRTMATRDILESAVKIWDVPTLLEQSK</sequence>
<dbReference type="InterPro" id="IPR036322">
    <property type="entry name" value="WD40_repeat_dom_sf"/>
</dbReference>
<accession>A0A8E6B9M9</accession>
<dbReference type="AlphaFoldDB" id="A0A8E6B9M9"/>
<evidence type="ECO:0000256" key="3">
    <source>
        <dbReference type="PROSITE-ProRule" id="PRU00221"/>
    </source>
</evidence>
<dbReference type="PANTHER" id="PTHR19848:SF8">
    <property type="entry name" value="F-BOX AND WD REPEAT DOMAIN CONTAINING 7"/>
    <property type="match status" value="1"/>
</dbReference>
<keyword evidence="1 3" id="KW-0853">WD repeat</keyword>
<dbReference type="EMBL" id="CP074694">
    <property type="protein sequence ID" value="QVL33932.1"/>
    <property type="molecule type" value="Genomic_DNA"/>
</dbReference>
<dbReference type="SUPFAM" id="SSF50978">
    <property type="entry name" value="WD40 repeat-like"/>
    <property type="match status" value="1"/>
</dbReference>
<dbReference type="SMART" id="SM00320">
    <property type="entry name" value="WD40"/>
    <property type="match status" value="5"/>
</dbReference>
<protein>
    <recommendedName>
        <fullName evidence="6">WD40 repeat domain-containing protein</fullName>
    </recommendedName>
</protein>
<evidence type="ECO:0008006" key="6">
    <source>
        <dbReference type="Google" id="ProtNLM"/>
    </source>
</evidence>
<gene>
    <name evidence="4" type="ORF">KIH39_08500</name>
</gene>
<name>A0A8E6B9M9_9BACT</name>
<dbReference type="InterPro" id="IPR001680">
    <property type="entry name" value="WD40_rpt"/>
</dbReference>
<dbReference type="PROSITE" id="PS50082">
    <property type="entry name" value="WD_REPEATS_2"/>
    <property type="match status" value="2"/>
</dbReference>
<dbReference type="Gene3D" id="2.130.10.10">
    <property type="entry name" value="YVTN repeat-like/Quinoprotein amine dehydrogenase"/>
    <property type="match status" value="2"/>
</dbReference>
<feature type="repeat" description="WD" evidence="3">
    <location>
        <begin position="38"/>
        <end position="72"/>
    </location>
</feature>
<keyword evidence="2" id="KW-0677">Repeat</keyword>
<dbReference type="PANTHER" id="PTHR19848">
    <property type="entry name" value="WD40 REPEAT PROTEIN"/>
    <property type="match status" value="1"/>
</dbReference>
<organism evidence="4 5">
    <name type="scientific">Telmatocola sphagniphila</name>
    <dbReference type="NCBI Taxonomy" id="1123043"/>
    <lineage>
        <taxon>Bacteria</taxon>
        <taxon>Pseudomonadati</taxon>
        <taxon>Planctomycetota</taxon>
        <taxon>Planctomycetia</taxon>
        <taxon>Gemmatales</taxon>
        <taxon>Gemmataceae</taxon>
    </lineage>
</organism>